<feature type="chain" id="PRO_5002159342" evidence="1">
    <location>
        <begin position="20"/>
        <end position="61"/>
    </location>
</feature>
<dbReference type="AlphaFoldDB" id="A0A0C2YIH7"/>
<evidence type="ECO:0000313" key="3">
    <source>
        <dbReference type="Proteomes" id="UP000053424"/>
    </source>
</evidence>
<protein>
    <submittedName>
        <fullName evidence="2">Uncharacterized protein</fullName>
    </submittedName>
</protein>
<dbReference type="Proteomes" id="UP000053424">
    <property type="component" value="Unassembled WGS sequence"/>
</dbReference>
<sequence>MKCTLASVFALALALGASAAPAVNDPIVTRITITRPDATITRTVTLPDVTTRPLPTLTVPV</sequence>
<name>A0A0C2YIH7_HEBCY</name>
<keyword evidence="3" id="KW-1185">Reference proteome</keyword>
<keyword evidence="1" id="KW-0732">Signal</keyword>
<evidence type="ECO:0000313" key="2">
    <source>
        <dbReference type="EMBL" id="KIM40872.1"/>
    </source>
</evidence>
<accession>A0A0C2YIH7</accession>
<dbReference type="EMBL" id="KN831781">
    <property type="protein sequence ID" value="KIM40872.1"/>
    <property type="molecule type" value="Genomic_DNA"/>
</dbReference>
<organism evidence="2 3">
    <name type="scientific">Hebeloma cylindrosporum</name>
    <dbReference type="NCBI Taxonomy" id="76867"/>
    <lineage>
        <taxon>Eukaryota</taxon>
        <taxon>Fungi</taxon>
        <taxon>Dikarya</taxon>
        <taxon>Basidiomycota</taxon>
        <taxon>Agaricomycotina</taxon>
        <taxon>Agaricomycetes</taxon>
        <taxon>Agaricomycetidae</taxon>
        <taxon>Agaricales</taxon>
        <taxon>Agaricineae</taxon>
        <taxon>Hymenogastraceae</taxon>
        <taxon>Hebeloma</taxon>
    </lineage>
</organism>
<feature type="signal peptide" evidence="1">
    <location>
        <begin position="1"/>
        <end position="19"/>
    </location>
</feature>
<evidence type="ECO:0000256" key="1">
    <source>
        <dbReference type="SAM" id="SignalP"/>
    </source>
</evidence>
<reference evidence="2 3" key="1">
    <citation type="submission" date="2014-04" db="EMBL/GenBank/DDBJ databases">
        <authorList>
            <consortium name="DOE Joint Genome Institute"/>
            <person name="Kuo A."/>
            <person name="Gay G."/>
            <person name="Dore J."/>
            <person name="Kohler A."/>
            <person name="Nagy L.G."/>
            <person name="Floudas D."/>
            <person name="Copeland A."/>
            <person name="Barry K.W."/>
            <person name="Cichocki N."/>
            <person name="Veneault-Fourrey C."/>
            <person name="LaButti K."/>
            <person name="Lindquist E.A."/>
            <person name="Lipzen A."/>
            <person name="Lundell T."/>
            <person name="Morin E."/>
            <person name="Murat C."/>
            <person name="Sun H."/>
            <person name="Tunlid A."/>
            <person name="Henrissat B."/>
            <person name="Grigoriev I.V."/>
            <person name="Hibbett D.S."/>
            <person name="Martin F."/>
            <person name="Nordberg H.P."/>
            <person name="Cantor M.N."/>
            <person name="Hua S.X."/>
        </authorList>
    </citation>
    <scope>NUCLEOTIDE SEQUENCE [LARGE SCALE GENOMIC DNA]</scope>
    <source>
        <strain evidence="3">h7</strain>
    </source>
</reference>
<dbReference type="HOGENOM" id="CLU_2922838_0_0_1"/>
<gene>
    <name evidence="2" type="ORF">M413DRAFT_445652</name>
</gene>
<proteinExistence type="predicted"/>
<reference evidence="3" key="2">
    <citation type="submission" date="2015-01" db="EMBL/GenBank/DDBJ databases">
        <title>Evolutionary Origins and Diversification of the Mycorrhizal Mutualists.</title>
        <authorList>
            <consortium name="DOE Joint Genome Institute"/>
            <consortium name="Mycorrhizal Genomics Consortium"/>
            <person name="Kohler A."/>
            <person name="Kuo A."/>
            <person name="Nagy L.G."/>
            <person name="Floudas D."/>
            <person name="Copeland A."/>
            <person name="Barry K.W."/>
            <person name="Cichocki N."/>
            <person name="Veneault-Fourrey C."/>
            <person name="LaButti K."/>
            <person name="Lindquist E.A."/>
            <person name="Lipzen A."/>
            <person name="Lundell T."/>
            <person name="Morin E."/>
            <person name="Murat C."/>
            <person name="Riley R."/>
            <person name="Ohm R."/>
            <person name="Sun H."/>
            <person name="Tunlid A."/>
            <person name="Henrissat B."/>
            <person name="Grigoriev I.V."/>
            <person name="Hibbett D.S."/>
            <person name="Martin F."/>
        </authorList>
    </citation>
    <scope>NUCLEOTIDE SEQUENCE [LARGE SCALE GENOMIC DNA]</scope>
    <source>
        <strain evidence="3">h7</strain>
    </source>
</reference>